<sequence>MGMQDLEFIDYFGPICVFLIFWTTIFILCVIFNFAFITYQDDLTVFEKFGNKYNMRLGPHSMTQIRRQRGWTSTFEYEEMLRMNPMSKKKRQSLVSVEFKLINASKFARTLAFV</sequence>
<evidence type="ECO:0000313" key="3">
    <source>
        <dbReference type="WBParaSite" id="ACRNAN_scaffold1383.g20953.t1"/>
    </source>
</evidence>
<organism evidence="2 3">
    <name type="scientific">Acrobeloides nanus</name>
    <dbReference type="NCBI Taxonomy" id="290746"/>
    <lineage>
        <taxon>Eukaryota</taxon>
        <taxon>Metazoa</taxon>
        <taxon>Ecdysozoa</taxon>
        <taxon>Nematoda</taxon>
        <taxon>Chromadorea</taxon>
        <taxon>Rhabditida</taxon>
        <taxon>Tylenchina</taxon>
        <taxon>Cephalobomorpha</taxon>
        <taxon>Cephaloboidea</taxon>
        <taxon>Cephalobidae</taxon>
        <taxon>Acrobeloides</taxon>
    </lineage>
</organism>
<feature type="transmembrane region" description="Helical" evidence="1">
    <location>
        <begin position="12"/>
        <end position="39"/>
    </location>
</feature>
<dbReference type="Proteomes" id="UP000887540">
    <property type="component" value="Unplaced"/>
</dbReference>
<evidence type="ECO:0000256" key="1">
    <source>
        <dbReference type="SAM" id="Phobius"/>
    </source>
</evidence>
<dbReference type="WBParaSite" id="ACRNAN_scaffold1383.g20953.t1">
    <property type="protein sequence ID" value="ACRNAN_scaffold1383.g20953.t1"/>
    <property type="gene ID" value="ACRNAN_scaffold1383.g20953"/>
</dbReference>
<protein>
    <submittedName>
        <fullName evidence="3">ATP synthase F0 subunit 8</fullName>
    </submittedName>
</protein>
<dbReference type="Pfam" id="PF21525">
    <property type="entry name" value="Nlp36"/>
    <property type="match status" value="1"/>
</dbReference>
<keyword evidence="1" id="KW-0472">Membrane</keyword>
<accession>A0A914CTG8</accession>
<keyword evidence="1" id="KW-0812">Transmembrane</keyword>
<reference evidence="3" key="1">
    <citation type="submission" date="2022-11" db="UniProtKB">
        <authorList>
            <consortium name="WormBaseParasite"/>
        </authorList>
    </citation>
    <scope>IDENTIFICATION</scope>
</reference>
<name>A0A914CTG8_9BILA</name>
<proteinExistence type="predicted"/>
<evidence type="ECO:0000313" key="2">
    <source>
        <dbReference type="Proteomes" id="UP000887540"/>
    </source>
</evidence>
<keyword evidence="1" id="KW-1133">Transmembrane helix</keyword>
<keyword evidence="2" id="KW-1185">Reference proteome</keyword>
<dbReference type="AlphaFoldDB" id="A0A914CTG8"/>